<evidence type="ECO:0000313" key="6">
    <source>
        <dbReference type="Proteomes" id="UP001604277"/>
    </source>
</evidence>
<dbReference type="InterPro" id="IPR000863">
    <property type="entry name" value="Sulfotransferase_dom"/>
</dbReference>
<dbReference type="SUPFAM" id="SSF64484">
    <property type="entry name" value="beta and beta-prime subunits of DNA dependent RNA-polymerase"/>
    <property type="match status" value="1"/>
</dbReference>
<name>A0ABD1RJX7_9LAMI</name>
<comment type="similarity">
    <text evidence="1 3">Belongs to the sulfotransferase 1 family.</text>
</comment>
<dbReference type="GO" id="GO:0000428">
    <property type="term" value="C:DNA-directed RNA polymerase complex"/>
    <property type="evidence" value="ECO:0007669"/>
    <property type="project" value="UniProtKB-KW"/>
</dbReference>
<dbReference type="EC" id="2.8.2.-" evidence="3"/>
<dbReference type="Pfam" id="PF00685">
    <property type="entry name" value="Sulfotransfer_1"/>
    <property type="match status" value="1"/>
</dbReference>
<proteinExistence type="inferred from homology"/>
<organism evidence="5 6">
    <name type="scientific">Forsythia ovata</name>
    <dbReference type="NCBI Taxonomy" id="205694"/>
    <lineage>
        <taxon>Eukaryota</taxon>
        <taxon>Viridiplantae</taxon>
        <taxon>Streptophyta</taxon>
        <taxon>Embryophyta</taxon>
        <taxon>Tracheophyta</taxon>
        <taxon>Spermatophyta</taxon>
        <taxon>Magnoliopsida</taxon>
        <taxon>eudicotyledons</taxon>
        <taxon>Gunneridae</taxon>
        <taxon>Pentapetalae</taxon>
        <taxon>asterids</taxon>
        <taxon>lamiids</taxon>
        <taxon>Lamiales</taxon>
        <taxon>Oleaceae</taxon>
        <taxon>Forsythieae</taxon>
        <taxon>Forsythia</taxon>
    </lineage>
</organism>
<protein>
    <recommendedName>
        <fullName evidence="3">Sulfotransferase</fullName>
        <ecNumber evidence="3">2.8.2.-</ecNumber>
    </recommendedName>
</protein>
<evidence type="ECO:0000313" key="5">
    <source>
        <dbReference type="EMBL" id="KAL2488697.1"/>
    </source>
</evidence>
<dbReference type="PANTHER" id="PTHR11783">
    <property type="entry name" value="SULFOTRANSFERASE SULT"/>
    <property type="match status" value="1"/>
</dbReference>
<dbReference type="InterPro" id="IPR027417">
    <property type="entry name" value="P-loop_NTPase"/>
</dbReference>
<dbReference type="GO" id="GO:0016779">
    <property type="term" value="F:nucleotidyltransferase activity"/>
    <property type="evidence" value="ECO:0007669"/>
    <property type="project" value="UniProtKB-KW"/>
</dbReference>
<dbReference type="SUPFAM" id="SSF52540">
    <property type="entry name" value="P-loop containing nucleoside triphosphate hydrolases"/>
    <property type="match status" value="1"/>
</dbReference>
<reference evidence="6" key="1">
    <citation type="submission" date="2024-07" db="EMBL/GenBank/DDBJ databases">
        <title>Two chromosome-level genome assemblies of Korean endemic species Abeliophyllum distichum and Forsythia ovata (Oleaceae).</title>
        <authorList>
            <person name="Jang H."/>
        </authorList>
    </citation>
    <scope>NUCLEOTIDE SEQUENCE [LARGE SCALE GENOMIC DNA]</scope>
</reference>
<keyword evidence="6" id="KW-1185">Reference proteome</keyword>
<accession>A0ABD1RJX7</accession>
<dbReference type="Proteomes" id="UP001604277">
    <property type="component" value="Unassembled WGS sequence"/>
</dbReference>
<dbReference type="AlphaFoldDB" id="A0ABD1RJX7"/>
<comment type="caution">
    <text evidence="5">The sequence shown here is derived from an EMBL/GenBank/DDBJ whole genome shotgun (WGS) entry which is preliminary data.</text>
</comment>
<dbReference type="Gene3D" id="3.40.50.300">
    <property type="entry name" value="P-loop containing nucleotide triphosphate hydrolases"/>
    <property type="match status" value="1"/>
</dbReference>
<evidence type="ECO:0000259" key="4">
    <source>
        <dbReference type="Pfam" id="PF00685"/>
    </source>
</evidence>
<dbReference type="EMBL" id="JBFOLJ010000012">
    <property type="protein sequence ID" value="KAL2488697.1"/>
    <property type="molecule type" value="Genomic_DNA"/>
</dbReference>
<feature type="domain" description="Sulfotransferase" evidence="4">
    <location>
        <begin position="67"/>
        <end position="324"/>
    </location>
</feature>
<evidence type="ECO:0000256" key="3">
    <source>
        <dbReference type="RuleBase" id="RU361155"/>
    </source>
</evidence>
<gene>
    <name evidence="5" type="ORF">Fot_41989</name>
</gene>
<keyword evidence="2 3" id="KW-0808">Transferase</keyword>
<evidence type="ECO:0000256" key="2">
    <source>
        <dbReference type="ARBA" id="ARBA00022679"/>
    </source>
</evidence>
<evidence type="ECO:0000256" key="1">
    <source>
        <dbReference type="ARBA" id="ARBA00005771"/>
    </source>
</evidence>
<sequence>MASNTSLSTNSNHLEKETTDEYEEIIATLPKEKGWVFENLAKYHDTWFNSTTLKGVMLAQDYFVARPTDIFLATFPKCGTTWLKALAFTIVNRNQFDFSNHPLLTKNPQALFPFLEIFSLQDHENTELEISTSPRLFSIHTPYPLLPESVRSACRIVYVIRDPKDVFVSSWYHMQKVRSKELPQLSLEECFKMFCEGIYQFGPYWDHVLGFWNASIESPDKVLILTYENLKKNTLDSVKKIAKHMGQPFSMEEEKNGIVEETVKLCSFDKLSNLEVNKNGVTKIASFRYYENHVFFRKGEVGDWKTHLTPEMVDKINEISKRKFGIHAKKGLTWRNASFRIRDIHLSHYGCICPIDNSEGINVGLIGSIAIHANIGHLRYLESSFYEISKRTTWVWMLYLSPGRDKYYMVAVGNSLALNHDIYEKQVVPTRYFQELLTIA</sequence>